<proteinExistence type="predicted"/>
<organism evidence="2 3">
    <name type="scientific">Eubacterium uniforme</name>
    <dbReference type="NCBI Taxonomy" id="39495"/>
    <lineage>
        <taxon>Bacteria</taxon>
        <taxon>Bacillati</taxon>
        <taxon>Bacillota</taxon>
        <taxon>Clostridia</taxon>
        <taxon>Eubacteriales</taxon>
        <taxon>Eubacteriaceae</taxon>
        <taxon>Eubacterium</taxon>
    </lineage>
</organism>
<dbReference type="RefSeq" id="WP_143405075.1">
    <property type="nucleotide sequence ID" value="NZ_FUXZ01000008.1"/>
</dbReference>
<evidence type="ECO:0000259" key="1">
    <source>
        <dbReference type="Pfam" id="PF19909"/>
    </source>
</evidence>
<protein>
    <recommendedName>
        <fullName evidence="1">DUF6382 domain-containing protein</fullName>
    </recommendedName>
</protein>
<dbReference type="STRING" id="39495.SAMN02745111_01457"/>
<dbReference type="EMBL" id="FUXZ01000008">
    <property type="protein sequence ID" value="SKA67449.1"/>
    <property type="molecule type" value="Genomic_DNA"/>
</dbReference>
<keyword evidence="3" id="KW-1185">Reference proteome</keyword>
<sequence>MDFSFYDDFSGHYIIYSDEKIKDNYELNMIKNNKIEHLLTTTVKRMDSELEIYYNSLSMSSCSDYIKSNKIEYEHVKVFVENIKKLCESLEEYLLNINHVVIDEKLIFIDEEKRYIEFLYNPFEIGDFTEGIKQIISSILPSINHDDQATVLLTYGLMEALEEQSVTVESLCAVVKSVEEELRIKNINKAYYDDLIVDNTSQNLQSEEIEADGKKYAERRIRIKEVVTGKIEELIRKEKRTHNKKKYKERPVYQIEDMSKISGK</sequence>
<feature type="domain" description="DUF6382" evidence="1">
    <location>
        <begin position="7"/>
        <end position="164"/>
    </location>
</feature>
<dbReference type="AlphaFoldDB" id="A0A1T4VRA4"/>
<dbReference type="Proteomes" id="UP000190814">
    <property type="component" value="Unassembled WGS sequence"/>
</dbReference>
<evidence type="ECO:0000313" key="2">
    <source>
        <dbReference type="EMBL" id="SKA67449.1"/>
    </source>
</evidence>
<reference evidence="2 3" key="1">
    <citation type="submission" date="2017-02" db="EMBL/GenBank/DDBJ databases">
        <authorList>
            <person name="Peterson S.W."/>
        </authorList>
    </citation>
    <scope>NUCLEOTIDE SEQUENCE [LARGE SCALE GENOMIC DNA]</scope>
    <source>
        <strain evidence="2 3">ATCC 35992</strain>
    </source>
</reference>
<name>A0A1T4VRA4_9FIRM</name>
<evidence type="ECO:0000313" key="3">
    <source>
        <dbReference type="Proteomes" id="UP000190814"/>
    </source>
</evidence>
<dbReference type="OrthoDB" id="9783862at2"/>
<accession>A0A1T4VRA4</accession>
<gene>
    <name evidence="2" type="ORF">SAMN02745111_01457</name>
</gene>
<dbReference type="InterPro" id="IPR045962">
    <property type="entry name" value="DUF6382"/>
</dbReference>
<dbReference type="Pfam" id="PF19909">
    <property type="entry name" value="DUF6382"/>
    <property type="match status" value="1"/>
</dbReference>